<comment type="caution">
    <text evidence="8">The sequence shown here is derived from an EMBL/GenBank/DDBJ whole genome shotgun (WGS) entry which is preliminary data.</text>
</comment>
<feature type="transmembrane region" description="Helical" evidence="6">
    <location>
        <begin position="288"/>
        <end position="312"/>
    </location>
</feature>
<dbReference type="PROSITE" id="PS50262">
    <property type="entry name" value="G_PROTEIN_RECEP_F1_2"/>
    <property type="match status" value="1"/>
</dbReference>
<evidence type="ECO:0000256" key="1">
    <source>
        <dbReference type="ARBA" id="ARBA00004370"/>
    </source>
</evidence>
<sequence length="375" mass="42929">MMDEVNFKVNLSYGNNEYLQDDGTKARQLMFIFWGIMIPIISGIGIIGNILTIIVLWRREMQSTTIYFLRTLVITDTGIIIGACIGLTTVAITQLNPNMWLYTDVIYPKIYTPTNFIVMSLQMINVWVTVAVSVERFIAICIPFYAVKICNKRNAFITLLIIVWVSIAYNIPRCFATTFHECGGPDMRECFTIVTTTFGKEYFFTKVYSVWMYMVLIYIVPLLALGVLNTLLVVELMKMRKRRIGTSIQDDNEANMALVLIIIVLVFIICQTPGLVAQFEFLEPDVFLNWLCISNTLFVLNSSVNFLIYTAVGRRFRKVLLRVFRVFVKSHVLSDVSKSSLIKNGNTINMNHLNDKGEPDDNSENNERCRLTATR</sequence>
<dbReference type="Pfam" id="PF00001">
    <property type="entry name" value="7tm_1"/>
    <property type="match status" value="1"/>
</dbReference>
<protein>
    <recommendedName>
        <fullName evidence="7">G-protein coupled receptors family 1 profile domain-containing protein</fullName>
    </recommendedName>
</protein>
<feature type="transmembrane region" description="Helical" evidence="6">
    <location>
        <begin position="154"/>
        <end position="171"/>
    </location>
</feature>
<dbReference type="Proteomes" id="UP001195483">
    <property type="component" value="Unassembled WGS sequence"/>
</dbReference>
<dbReference type="CDD" id="cd14978">
    <property type="entry name" value="7tmA_FMRFamide_R-like"/>
    <property type="match status" value="1"/>
</dbReference>
<dbReference type="PRINTS" id="PR00237">
    <property type="entry name" value="GPCRRHODOPSN"/>
</dbReference>
<evidence type="ECO:0000313" key="9">
    <source>
        <dbReference type="Proteomes" id="UP001195483"/>
    </source>
</evidence>
<keyword evidence="3 6" id="KW-1133">Transmembrane helix</keyword>
<organism evidence="8 9">
    <name type="scientific">Potamilus streckersoni</name>
    <dbReference type="NCBI Taxonomy" id="2493646"/>
    <lineage>
        <taxon>Eukaryota</taxon>
        <taxon>Metazoa</taxon>
        <taxon>Spiralia</taxon>
        <taxon>Lophotrochozoa</taxon>
        <taxon>Mollusca</taxon>
        <taxon>Bivalvia</taxon>
        <taxon>Autobranchia</taxon>
        <taxon>Heteroconchia</taxon>
        <taxon>Palaeoheterodonta</taxon>
        <taxon>Unionida</taxon>
        <taxon>Unionoidea</taxon>
        <taxon>Unionidae</taxon>
        <taxon>Ambleminae</taxon>
        <taxon>Lampsilini</taxon>
        <taxon>Potamilus</taxon>
    </lineage>
</organism>
<dbReference type="InterPro" id="IPR052954">
    <property type="entry name" value="GPCR-Ligand_Int"/>
</dbReference>
<feature type="transmembrane region" description="Helical" evidence="6">
    <location>
        <begin position="255"/>
        <end position="276"/>
    </location>
</feature>
<proteinExistence type="predicted"/>
<dbReference type="EMBL" id="JAEAOA010002306">
    <property type="protein sequence ID" value="KAK3583576.1"/>
    <property type="molecule type" value="Genomic_DNA"/>
</dbReference>
<evidence type="ECO:0000259" key="7">
    <source>
        <dbReference type="PROSITE" id="PS50262"/>
    </source>
</evidence>
<dbReference type="PANTHER" id="PTHR46641:SF2">
    <property type="entry name" value="FMRFAMIDE RECEPTOR"/>
    <property type="match status" value="1"/>
</dbReference>
<name>A0AAE0VMY7_9BIVA</name>
<dbReference type="GO" id="GO:0004930">
    <property type="term" value="F:G protein-coupled receptor activity"/>
    <property type="evidence" value="ECO:0007669"/>
    <property type="project" value="InterPro"/>
</dbReference>
<keyword evidence="2 6" id="KW-0812">Transmembrane</keyword>
<accession>A0AAE0VMY7</accession>
<dbReference type="InterPro" id="IPR000276">
    <property type="entry name" value="GPCR_Rhodpsn"/>
</dbReference>
<dbReference type="InterPro" id="IPR017452">
    <property type="entry name" value="GPCR_Rhodpsn_7TM"/>
</dbReference>
<dbReference type="AlphaFoldDB" id="A0AAE0VMY7"/>
<evidence type="ECO:0000256" key="4">
    <source>
        <dbReference type="ARBA" id="ARBA00023136"/>
    </source>
</evidence>
<feature type="domain" description="G-protein coupled receptors family 1 profile" evidence="7">
    <location>
        <begin position="48"/>
        <end position="309"/>
    </location>
</feature>
<keyword evidence="9" id="KW-1185">Reference proteome</keyword>
<evidence type="ECO:0000256" key="5">
    <source>
        <dbReference type="SAM" id="MobiDB-lite"/>
    </source>
</evidence>
<dbReference type="SUPFAM" id="SSF81321">
    <property type="entry name" value="Family A G protein-coupled receptor-like"/>
    <property type="match status" value="1"/>
</dbReference>
<feature type="transmembrane region" description="Helical" evidence="6">
    <location>
        <begin position="69"/>
        <end position="92"/>
    </location>
</feature>
<feature type="transmembrane region" description="Helical" evidence="6">
    <location>
        <begin position="210"/>
        <end position="234"/>
    </location>
</feature>
<gene>
    <name evidence="8" type="ORF">CHS0354_039392</name>
</gene>
<evidence type="ECO:0000256" key="6">
    <source>
        <dbReference type="SAM" id="Phobius"/>
    </source>
</evidence>
<dbReference type="Gene3D" id="1.20.1070.10">
    <property type="entry name" value="Rhodopsin 7-helix transmembrane proteins"/>
    <property type="match status" value="1"/>
</dbReference>
<keyword evidence="4 6" id="KW-0472">Membrane</keyword>
<dbReference type="PANTHER" id="PTHR46641">
    <property type="entry name" value="FMRFAMIDE RECEPTOR-RELATED"/>
    <property type="match status" value="1"/>
</dbReference>
<reference evidence="8" key="2">
    <citation type="journal article" date="2021" name="Genome Biol. Evol.">
        <title>Developing a high-quality reference genome for a parasitic bivalve with doubly uniparental inheritance (Bivalvia: Unionida).</title>
        <authorList>
            <person name="Smith C.H."/>
        </authorList>
    </citation>
    <scope>NUCLEOTIDE SEQUENCE</scope>
    <source>
        <strain evidence="8">CHS0354</strain>
        <tissue evidence="8">Mantle</tissue>
    </source>
</reference>
<feature type="transmembrane region" description="Helical" evidence="6">
    <location>
        <begin position="31"/>
        <end position="57"/>
    </location>
</feature>
<reference evidence="8" key="3">
    <citation type="submission" date="2023-05" db="EMBL/GenBank/DDBJ databases">
        <authorList>
            <person name="Smith C.H."/>
        </authorList>
    </citation>
    <scope>NUCLEOTIDE SEQUENCE</scope>
    <source>
        <strain evidence="8">CHS0354</strain>
        <tissue evidence="8">Mantle</tissue>
    </source>
</reference>
<feature type="region of interest" description="Disordered" evidence="5">
    <location>
        <begin position="352"/>
        <end position="375"/>
    </location>
</feature>
<evidence type="ECO:0000313" key="8">
    <source>
        <dbReference type="EMBL" id="KAK3583576.1"/>
    </source>
</evidence>
<dbReference type="GO" id="GO:0016020">
    <property type="term" value="C:membrane"/>
    <property type="evidence" value="ECO:0007669"/>
    <property type="project" value="UniProtKB-SubCell"/>
</dbReference>
<comment type="subcellular location">
    <subcellularLocation>
        <location evidence="1">Membrane</location>
    </subcellularLocation>
</comment>
<evidence type="ECO:0000256" key="2">
    <source>
        <dbReference type="ARBA" id="ARBA00022692"/>
    </source>
</evidence>
<evidence type="ECO:0000256" key="3">
    <source>
        <dbReference type="ARBA" id="ARBA00022989"/>
    </source>
</evidence>
<feature type="compositionally biased region" description="Basic and acidic residues" evidence="5">
    <location>
        <begin position="353"/>
        <end position="375"/>
    </location>
</feature>
<reference evidence="8" key="1">
    <citation type="journal article" date="2021" name="Genome Biol. Evol.">
        <title>A High-Quality Reference Genome for a Parasitic Bivalve with Doubly Uniparental Inheritance (Bivalvia: Unionida).</title>
        <authorList>
            <person name="Smith C.H."/>
        </authorList>
    </citation>
    <scope>NUCLEOTIDE SEQUENCE</scope>
    <source>
        <strain evidence="8">CHS0354</strain>
    </source>
</reference>